<dbReference type="NCBIfam" id="TIGR00370">
    <property type="entry name" value="5-oxoprolinase subunit PxpB"/>
    <property type="match status" value="1"/>
</dbReference>
<dbReference type="Gene3D" id="2.40.100.10">
    <property type="entry name" value="Cyclophilin-like"/>
    <property type="match status" value="1"/>
</dbReference>
<name>A0ABY4VD55_9GAMM</name>
<keyword evidence="1" id="KW-0547">Nucleotide-binding</keyword>
<protein>
    <submittedName>
        <fullName evidence="5">5-oxoprolinase subunit PxpB</fullName>
        <ecNumber evidence="5">3.5.2.9</ecNumber>
    </submittedName>
</protein>
<evidence type="ECO:0000256" key="3">
    <source>
        <dbReference type="ARBA" id="ARBA00022840"/>
    </source>
</evidence>
<dbReference type="RefSeq" id="WP_252084425.1">
    <property type="nucleotide sequence ID" value="NZ_CP092418.1"/>
</dbReference>
<accession>A0ABY4VD55</accession>
<reference evidence="5" key="1">
    <citation type="submission" date="2022-02" db="EMBL/GenBank/DDBJ databases">
        <title>Coral-associated bacteria.</title>
        <authorList>
            <person name="Tang K."/>
            <person name="Wang X."/>
        </authorList>
    </citation>
    <scope>NUCLEOTIDE SEQUENCE</scope>
    <source>
        <strain evidence="5">SCSIO 43006</strain>
    </source>
</reference>
<keyword evidence="2 5" id="KW-0378">Hydrolase</keyword>
<dbReference type="InterPro" id="IPR029000">
    <property type="entry name" value="Cyclophilin-like_dom_sf"/>
</dbReference>
<evidence type="ECO:0000259" key="4">
    <source>
        <dbReference type="SMART" id="SM00796"/>
    </source>
</evidence>
<evidence type="ECO:0000313" key="5">
    <source>
        <dbReference type="EMBL" id="USD22062.1"/>
    </source>
</evidence>
<feature type="domain" description="Carboxyltransferase" evidence="4">
    <location>
        <begin position="4"/>
        <end position="208"/>
    </location>
</feature>
<dbReference type="InterPro" id="IPR010016">
    <property type="entry name" value="PxpB"/>
</dbReference>
<proteinExistence type="predicted"/>
<dbReference type="EMBL" id="CP092418">
    <property type="protein sequence ID" value="USD22062.1"/>
    <property type="molecule type" value="Genomic_DNA"/>
</dbReference>
<dbReference type="Pfam" id="PF02682">
    <property type="entry name" value="CT_C_D"/>
    <property type="match status" value="1"/>
</dbReference>
<evidence type="ECO:0000313" key="6">
    <source>
        <dbReference type="Proteomes" id="UP001055658"/>
    </source>
</evidence>
<dbReference type="GO" id="GO:0017168">
    <property type="term" value="F:5-oxoprolinase (ATP-hydrolyzing) activity"/>
    <property type="evidence" value="ECO:0007669"/>
    <property type="project" value="UniProtKB-EC"/>
</dbReference>
<dbReference type="SMART" id="SM00796">
    <property type="entry name" value="AHS1"/>
    <property type="match status" value="1"/>
</dbReference>
<dbReference type="SUPFAM" id="SSF50891">
    <property type="entry name" value="Cyclophilin-like"/>
    <property type="match status" value="1"/>
</dbReference>
<evidence type="ECO:0000256" key="1">
    <source>
        <dbReference type="ARBA" id="ARBA00022741"/>
    </source>
</evidence>
<dbReference type="InterPro" id="IPR003833">
    <property type="entry name" value="CT_C_D"/>
</dbReference>
<dbReference type="PANTHER" id="PTHR34698:SF2">
    <property type="entry name" value="5-OXOPROLINASE SUBUNIT B"/>
    <property type="match status" value="1"/>
</dbReference>
<dbReference type="SUPFAM" id="SSF160467">
    <property type="entry name" value="PH0987 N-terminal domain-like"/>
    <property type="match status" value="1"/>
</dbReference>
<gene>
    <name evidence="5" type="primary">pxpB</name>
    <name evidence="5" type="ORF">MJO52_02690</name>
</gene>
<dbReference type="Proteomes" id="UP001055658">
    <property type="component" value="Chromosome"/>
</dbReference>
<dbReference type="PANTHER" id="PTHR34698">
    <property type="entry name" value="5-OXOPROLINASE SUBUNIT B"/>
    <property type="match status" value="1"/>
</dbReference>
<evidence type="ECO:0000256" key="2">
    <source>
        <dbReference type="ARBA" id="ARBA00022801"/>
    </source>
</evidence>
<dbReference type="Gene3D" id="3.30.1360.40">
    <property type="match status" value="1"/>
</dbReference>
<keyword evidence="6" id="KW-1185">Reference proteome</keyword>
<sequence>MLDFSVYPNGDSALDIRFNSKPSENLSRHIIGLKEYLLNKNPNNFIELIPAYQCLTLIFNPALFDSEMLSQKVQQSIQDFLKAHKNISRKSRTIRIPVCYESIFAPDISILSKHTGLSRKEIIKLHTAPSYLVHMLGFTPGFLYLGGLNPRLECPRKKNPRVRIPAGAVGIGGSQTGVYPQATPGGWQIIGQTPIQLFHPYSSHPFLADPLDIIKFYSINQAEFDDIHQSRIWN</sequence>
<dbReference type="EC" id="3.5.2.9" evidence="5"/>
<keyword evidence="3" id="KW-0067">ATP-binding</keyword>
<organism evidence="5 6">
    <name type="scientific">Microbulbifer variabilis</name>
    <dbReference type="NCBI Taxonomy" id="266805"/>
    <lineage>
        <taxon>Bacteria</taxon>
        <taxon>Pseudomonadati</taxon>
        <taxon>Pseudomonadota</taxon>
        <taxon>Gammaproteobacteria</taxon>
        <taxon>Cellvibrionales</taxon>
        <taxon>Microbulbiferaceae</taxon>
        <taxon>Microbulbifer</taxon>
    </lineage>
</organism>